<dbReference type="KEGG" id="lji:ELX58_05110"/>
<dbReference type="EMBL" id="CP034726">
    <property type="protein sequence ID" value="QBP18520.1"/>
    <property type="molecule type" value="Genomic_DNA"/>
</dbReference>
<keyword evidence="2" id="KW-0732">Signal</keyword>
<gene>
    <name evidence="3" type="ORF">ELX58_05110</name>
</gene>
<protein>
    <recommendedName>
        <fullName evidence="5">Lipoprotein</fullName>
    </recommendedName>
</protein>
<feature type="chain" id="PRO_5038895400" description="Lipoprotein" evidence="2">
    <location>
        <begin position="22"/>
        <end position="167"/>
    </location>
</feature>
<dbReference type="PROSITE" id="PS51257">
    <property type="entry name" value="PROKAR_LIPOPROTEIN"/>
    <property type="match status" value="1"/>
</dbReference>
<proteinExistence type="predicted"/>
<feature type="compositionally biased region" description="Polar residues" evidence="1">
    <location>
        <begin position="43"/>
        <end position="56"/>
    </location>
</feature>
<dbReference type="AlphaFoldDB" id="A0A4P6ZMQ9"/>
<dbReference type="Proteomes" id="UP000294321">
    <property type="component" value="Chromosome"/>
</dbReference>
<evidence type="ECO:0000313" key="4">
    <source>
        <dbReference type="Proteomes" id="UP000294321"/>
    </source>
</evidence>
<evidence type="ECO:0000313" key="3">
    <source>
        <dbReference type="EMBL" id="QBP18520.1"/>
    </source>
</evidence>
<name>A0A4P6ZMQ9_9LACO</name>
<feature type="region of interest" description="Disordered" evidence="1">
    <location>
        <begin position="33"/>
        <end position="56"/>
    </location>
</feature>
<dbReference type="RefSeq" id="WP_133442079.1">
    <property type="nucleotide sequence ID" value="NZ_CP034726.1"/>
</dbReference>
<evidence type="ECO:0000256" key="2">
    <source>
        <dbReference type="SAM" id="SignalP"/>
    </source>
</evidence>
<organism evidence="3 4">
    <name type="scientific">Acetilactobacillus jinshanensis</name>
    <dbReference type="NCBI Taxonomy" id="1720083"/>
    <lineage>
        <taxon>Bacteria</taxon>
        <taxon>Bacillati</taxon>
        <taxon>Bacillota</taxon>
        <taxon>Bacilli</taxon>
        <taxon>Lactobacillales</taxon>
        <taxon>Lactobacillaceae</taxon>
        <taxon>Acetilactobacillus</taxon>
    </lineage>
</organism>
<feature type="signal peptide" evidence="2">
    <location>
        <begin position="1"/>
        <end position="21"/>
    </location>
</feature>
<evidence type="ECO:0008006" key="5">
    <source>
        <dbReference type="Google" id="ProtNLM"/>
    </source>
</evidence>
<sequence>MKLFRKISTGIVAVLCLFTLAACQNNQQRQAAEQKKVSKEDNTLPSGNYFSDDSQNTLNNEQRKRAIHNVTNQMNNNYKKIGSVKSTGNTITLSLKGSQMQQMVQYAQQGNGQANKFWNELTDGMTKTSKTLSHQLKDKSLTLNIMSPSNKLIYSAHNGSVTTNQFK</sequence>
<evidence type="ECO:0000256" key="1">
    <source>
        <dbReference type="SAM" id="MobiDB-lite"/>
    </source>
</evidence>
<accession>A0A4P6ZMQ9</accession>
<reference evidence="4" key="1">
    <citation type="submission" date="2018-12" db="EMBL/GenBank/DDBJ databases">
        <title>A new species of lactobacillus.</title>
        <authorList>
            <person name="Jian Y."/>
            <person name="Xin L."/>
            <person name="Hong Z.J."/>
            <person name="Ming L.Z."/>
            <person name="Hong X.Z."/>
        </authorList>
    </citation>
    <scope>NUCLEOTIDE SEQUENCE [LARGE SCALE GENOMIC DNA]</scope>
    <source>
        <strain evidence="4">HSLZ-75</strain>
    </source>
</reference>
<keyword evidence="4" id="KW-1185">Reference proteome</keyword>
<feature type="compositionally biased region" description="Basic and acidic residues" evidence="1">
    <location>
        <begin position="33"/>
        <end position="42"/>
    </location>
</feature>